<comment type="caution">
    <text evidence="2">The sequence shown here is derived from an EMBL/GenBank/DDBJ whole genome shotgun (WGS) entry which is preliminary data.</text>
</comment>
<accession>A0A1A6BHP5</accession>
<gene>
    <name evidence="2" type="ORF">A9W98_17870</name>
</gene>
<evidence type="ECO:0008006" key="4">
    <source>
        <dbReference type="Google" id="ProtNLM"/>
    </source>
</evidence>
<evidence type="ECO:0000256" key="1">
    <source>
        <dbReference type="SAM" id="SignalP"/>
    </source>
</evidence>
<name>A0A1A6BHP5_MYCGO</name>
<feature type="signal peptide" evidence="1">
    <location>
        <begin position="1"/>
        <end position="27"/>
    </location>
</feature>
<protein>
    <recommendedName>
        <fullName evidence="4">DUF732 domain-containing protein</fullName>
    </recommendedName>
</protein>
<proteinExistence type="predicted"/>
<dbReference type="Proteomes" id="UP000093757">
    <property type="component" value="Unassembled WGS sequence"/>
</dbReference>
<dbReference type="OrthoDB" id="4750985at2"/>
<dbReference type="PROSITE" id="PS51257">
    <property type="entry name" value="PROKAR_LIPOPROTEIN"/>
    <property type="match status" value="1"/>
</dbReference>
<feature type="chain" id="PRO_5008342875" description="DUF732 domain-containing protein" evidence="1">
    <location>
        <begin position="28"/>
        <end position="113"/>
    </location>
</feature>
<organism evidence="2 3">
    <name type="scientific">Mycobacterium gordonae</name>
    <dbReference type="NCBI Taxonomy" id="1778"/>
    <lineage>
        <taxon>Bacteria</taxon>
        <taxon>Bacillati</taxon>
        <taxon>Actinomycetota</taxon>
        <taxon>Actinomycetes</taxon>
        <taxon>Mycobacteriales</taxon>
        <taxon>Mycobacteriaceae</taxon>
        <taxon>Mycobacterium</taxon>
    </lineage>
</organism>
<evidence type="ECO:0000313" key="2">
    <source>
        <dbReference type="EMBL" id="OBS01853.1"/>
    </source>
</evidence>
<dbReference type="RefSeq" id="WP_065133862.1">
    <property type="nucleotide sequence ID" value="NZ_MAEM01000243.1"/>
</dbReference>
<sequence>MIRPRTLLLMLFGALIAAAACNTPAHADPVAPQVINYAVATSPAMCYALDAHPTLPGVDGVLLGIQNDSGFTITQSGQALVIGVEYRCPRHLPLLKRYADTWTGPAYTGGTTI</sequence>
<reference evidence="2 3" key="1">
    <citation type="submission" date="2016-06" db="EMBL/GenBank/DDBJ databases">
        <authorList>
            <person name="Kjaerup R.B."/>
            <person name="Dalgaard T.S."/>
            <person name="Juul-Madsen H.R."/>
        </authorList>
    </citation>
    <scope>NUCLEOTIDE SEQUENCE [LARGE SCALE GENOMIC DNA]</scope>
    <source>
        <strain evidence="2 3">1245752.6</strain>
    </source>
</reference>
<dbReference type="AlphaFoldDB" id="A0A1A6BHP5"/>
<keyword evidence="1" id="KW-0732">Signal</keyword>
<dbReference type="EMBL" id="MAEM01000243">
    <property type="protein sequence ID" value="OBS01853.1"/>
    <property type="molecule type" value="Genomic_DNA"/>
</dbReference>
<evidence type="ECO:0000313" key="3">
    <source>
        <dbReference type="Proteomes" id="UP000093757"/>
    </source>
</evidence>